<reference evidence="5 6" key="1">
    <citation type="submission" date="2020-07" db="EMBL/GenBank/DDBJ databases">
        <title>Genomic Encyclopedia of Type Strains, Phase IV (KMG-IV): sequencing the most valuable type-strain genomes for metagenomic binning, comparative biology and taxonomic classification.</title>
        <authorList>
            <person name="Goeker M."/>
        </authorList>
    </citation>
    <scope>NUCLEOTIDE SEQUENCE [LARGE SCALE GENOMIC DNA]</scope>
    <source>
        <strain evidence="5 6">DSM 17721</strain>
    </source>
</reference>
<gene>
    <name evidence="5" type="ORF">HNR65_002014</name>
</gene>
<dbReference type="InterPro" id="IPR000297">
    <property type="entry name" value="PPIase_PpiC"/>
</dbReference>
<dbReference type="EC" id="5.2.1.8" evidence="5"/>
<name>A0A7W0HKW9_9BACT</name>
<dbReference type="PROSITE" id="PS50198">
    <property type="entry name" value="PPIC_PPIASE_2"/>
    <property type="match status" value="1"/>
</dbReference>
<feature type="signal peptide" evidence="3">
    <location>
        <begin position="1"/>
        <end position="21"/>
    </location>
</feature>
<evidence type="ECO:0000256" key="2">
    <source>
        <dbReference type="PROSITE-ProRule" id="PRU00278"/>
    </source>
</evidence>
<dbReference type="InterPro" id="IPR027304">
    <property type="entry name" value="Trigger_fact/SurA_dom_sf"/>
</dbReference>
<sequence length="323" mass="37289">MKCFWALFAVAAVLLTFVPFAGARSEVVDRIVAVVNDDIIRLREVERQLEPVRQQLASRNLSEEQMREQLYEARMQLIDELINETLADQQIEQAGIQVGKAEVDAAIEQVKQRNYYTDEQLRQALEMQGMSMEQYRGELRRQILRSRLVNRKVKSSIVITDEDIDRYYKENPEKYGGKPRYKIRNILLAGTDKDSDDPEIRRRIKKIREQLDEGVSFGTLAEKYSQGPNADEGGELGEFAVHDLARDLRPVIGDLNEGEVSDGVETRQGIQIFYVEKIIEAPSEPLASVAAEIEEKLYNEQVNKKYRAWLESLRENAHIRIFR</sequence>
<dbReference type="SUPFAM" id="SSF54534">
    <property type="entry name" value="FKBP-like"/>
    <property type="match status" value="1"/>
</dbReference>
<accession>A0A7W0HKW9</accession>
<dbReference type="PANTHER" id="PTHR47637:SF1">
    <property type="entry name" value="CHAPERONE SURA"/>
    <property type="match status" value="1"/>
</dbReference>
<dbReference type="SUPFAM" id="SSF109998">
    <property type="entry name" value="Triger factor/SurA peptide-binding domain-like"/>
    <property type="match status" value="1"/>
</dbReference>
<dbReference type="InterPro" id="IPR050280">
    <property type="entry name" value="OMP_Chaperone_SurA"/>
</dbReference>
<dbReference type="AlphaFoldDB" id="A0A7W0HKW9"/>
<comment type="caution">
    <text evidence="5">The sequence shown here is derived from an EMBL/GenBank/DDBJ whole genome shotgun (WGS) entry which is preliminary data.</text>
</comment>
<keyword evidence="2" id="KW-0697">Rotamase</keyword>
<dbReference type="GO" id="GO:0003755">
    <property type="term" value="F:peptidyl-prolyl cis-trans isomerase activity"/>
    <property type="evidence" value="ECO:0007669"/>
    <property type="project" value="UniProtKB-KW"/>
</dbReference>
<evidence type="ECO:0000313" key="5">
    <source>
        <dbReference type="EMBL" id="MBA2881687.1"/>
    </source>
</evidence>
<dbReference type="Proteomes" id="UP000525298">
    <property type="component" value="Unassembled WGS sequence"/>
</dbReference>
<keyword evidence="2 5" id="KW-0413">Isomerase</keyword>
<dbReference type="EMBL" id="JACDUS010000004">
    <property type="protein sequence ID" value="MBA2881687.1"/>
    <property type="molecule type" value="Genomic_DNA"/>
</dbReference>
<proteinExistence type="predicted"/>
<feature type="domain" description="PpiC" evidence="4">
    <location>
        <begin position="178"/>
        <end position="277"/>
    </location>
</feature>
<dbReference type="Pfam" id="PF13624">
    <property type="entry name" value="SurA_N_3"/>
    <property type="match status" value="1"/>
</dbReference>
<dbReference type="Gene3D" id="1.10.4030.10">
    <property type="entry name" value="Porin chaperone SurA, peptide-binding domain"/>
    <property type="match status" value="1"/>
</dbReference>
<evidence type="ECO:0000259" key="4">
    <source>
        <dbReference type="PROSITE" id="PS50198"/>
    </source>
</evidence>
<dbReference type="InterPro" id="IPR046357">
    <property type="entry name" value="PPIase_dom_sf"/>
</dbReference>
<dbReference type="PANTHER" id="PTHR47637">
    <property type="entry name" value="CHAPERONE SURA"/>
    <property type="match status" value="1"/>
</dbReference>
<dbReference type="Pfam" id="PF00639">
    <property type="entry name" value="Rotamase"/>
    <property type="match status" value="1"/>
</dbReference>
<evidence type="ECO:0000313" key="6">
    <source>
        <dbReference type="Proteomes" id="UP000525298"/>
    </source>
</evidence>
<dbReference type="Gene3D" id="3.10.50.40">
    <property type="match status" value="1"/>
</dbReference>
<protein>
    <submittedName>
        <fullName evidence="5">Peptidyl-prolyl cis-trans isomerase SurA</fullName>
        <ecNumber evidence="5">5.2.1.8</ecNumber>
    </submittedName>
</protein>
<feature type="chain" id="PRO_5031455758" evidence="3">
    <location>
        <begin position="22"/>
        <end position="323"/>
    </location>
</feature>
<keyword evidence="6" id="KW-1185">Reference proteome</keyword>
<evidence type="ECO:0000256" key="1">
    <source>
        <dbReference type="ARBA" id="ARBA00022729"/>
    </source>
</evidence>
<keyword evidence="1 3" id="KW-0732">Signal</keyword>
<dbReference type="RefSeq" id="WP_181551321.1">
    <property type="nucleotide sequence ID" value="NZ_JACDUS010000004.1"/>
</dbReference>
<organism evidence="5 6">
    <name type="scientific">Desulfosalsimonas propionicica</name>
    <dbReference type="NCBI Taxonomy" id="332175"/>
    <lineage>
        <taxon>Bacteria</taxon>
        <taxon>Pseudomonadati</taxon>
        <taxon>Thermodesulfobacteriota</taxon>
        <taxon>Desulfobacteria</taxon>
        <taxon>Desulfobacterales</taxon>
        <taxon>Desulfosalsimonadaceae</taxon>
        <taxon>Desulfosalsimonas</taxon>
    </lineage>
</organism>
<evidence type="ECO:0000256" key="3">
    <source>
        <dbReference type="SAM" id="SignalP"/>
    </source>
</evidence>